<keyword evidence="5" id="KW-1185">Reference proteome</keyword>
<name>A0A1H8S319_9FIRM</name>
<evidence type="ECO:0000313" key="5">
    <source>
        <dbReference type="Proteomes" id="UP000198847"/>
    </source>
</evidence>
<gene>
    <name evidence="4" type="ORF">SAMN04490178_104174</name>
</gene>
<evidence type="ECO:0000256" key="2">
    <source>
        <dbReference type="SAM" id="SignalP"/>
    </source>
</evidence>
<accession>A0A1H8S319</accession>
<reference evidence="4 5" key="1">
    <citation type="submission" date="2016-10" db="EMBL/GenBank/DDBJ databases">
        <authorList>
            <person name="de Groot N.N."/>
        </authorList>
    </citation>
    <scope>NUCLEOTIDE SEQUENCE [LARGE SCALE GENOMIC DNA]</scope>
    <source>
        <strain evidence="4 5">DSM 13305</strain>
    </source>
</reference>
<dbReference type="AlphaFoldDB" id="A0A1H8S319"/>
<feature type="chain" id="PRO_5011772160" evidence="2">
    <location>
        <begin position="27"/>
        <end position="473"/>
    </location>
</feature>
<feature type="signal peptide" evidence="2">
    <location>
        <begin position="1"/>
        <end position="26"/>
    </location>
</feature>
<dbReference type="PANTHER" id="PTHR30189">
    <property type="entry name" value="LPS-ASSEMBLY PROTEIN"/>
    <property type="match status" value="1"/>
</dbReference>
<proteinExistence type="predicted"/>
<dbReference type="GO" id="GO:0009279">
    <property type="term" value="C:cell outer membrane"/>
    <property type="evidence" value="ECO:0007669"/>
    <property type="project" value="TreeGrafter"/>
</dbReference>
<keyword evidence="1" id="KW-0998">Cell outer membrane</keyword>
<feature type="domain" description="Organic solvent tolerance-like N-terminal" evidence="3">
    <location>
        <begin position="54"/>
        <end position="150"/>
    </location>
</feature>
<evidence type="ECO:0000313" key="4">
    <source>
        <dbReference type="EMBL" id="SEO72936.1"/>
    </source>
</evidence>
<evidence type="ECO:0000256" key="1">
    <source>
        <dbReference type="ARBA" id="ARBA00023237"/>
    </source>
</evidence>
<dbReference type="Proteomes" id="UP000198847">
    <property type="component" value="Unassembled WGS sequence"/>
</dbReference>
<dbReference type="GO" id="GO:1990351">
    <property type="term" value="C:transporter complex"/>
    <property type="evidence" value="ECO:0007669"/>
    <property type="project" value="TreeGrafter"/>
</dbReference>
<dbReference type="EMBL" id="FODY01000004">
    <property type="protein sequence ID" value="SEO72936.1"/>
    <property type="molecule type" value="Genomic_DNA"/>
</dbReference>
<dbReference type="Gene3D" id="2.60.450.10">
    <property type="entry name" value="Lipopolysaccharide (LPS) transport protein A like domain"/>
    <property type="match status" value="1"/>
</dbReference>
<keyword evidence="2" id="KW-0732">Signal</keyword>
<dbReference type="RefSeq" id="WP_091744559.1">
    <property type="nucleotide sequence ID" value="NZ_FODY01000004.1"/>
</dbReference>
<dbReference type="OrthoDB" id="1629906at2"/>
<dbReference type="PANTHER" id="PTHR30189:SF1">
    <property type="entry name" value="LPS-ASSEMBLY PROTEIN LPTD"/>
    <property type="match status" value="1"/>
</dbReference>
<sequence length="473" mass="54024">MKKQQQLAACTAGILLAAAAFFPALAADNHVKTDKAKDADSDKKTAQQKAPIVIDADQLKYVDSNGDFFAQGNVNVTQMDSKILADLVEGNAKQYEVWIQDKAVLMQPGMDLTGNSLQYNYQKHTGTMADVNGNIDKERVHANQIELQPDKSIINKGWMTRCPAIVPDYRISGESIEIWPGDHYIVHNAKFWIKNTVVYSMPAYRGSLKKDKTDNNPFPTIGYDHDGITLKQHLETPIGNNSNLSAFADLRYYSQKGFKPFYGVKDEEKGYNLQLVQGYLKDNDDSWIKVEPELRLNTTSKRLGESPFSYTFGASYGKWVDSAKSSWRQDYHVYFSRDPIKLSQSTTLNLGTGIGYIKESYNDTTWTPVRFDVNLNKKVSDRLSTWVGYSYNHDYDTTFDYNQPNSEQELRTGFSYKVDRLNSIAINHTYEIDGHRVQDVDYTWTHNLHCWDASLTYRAKRDQVKFDITMAHF</sequence>
<evidence type="ECO:0000259" key="3">
    <source>
        <dbReference type="Pfam" id="PF03968"/>
    </source>
</evidence>
<dbReference type="Pfam" id="PF03968">
    <property type="entry name" value="LptD_N"/>
    <property type="match status" value="1"/>
</dbReference>
<organism evidence="4 5">
    <name type="scientific">Propionispora vibrioides</name>
    <dbReference type="NCBI Taxonomy" id="112903"/>
    <lineage>
        <taxon>Bacteria</taxon>
        <taxon>Bacillati</taxon>
        <taxon>Bacillota</taxon>
        <taxon>Negativicutes</taxon>
        <taxon>Selenomonadales</taxon>
        <taxon>Sporomusaceae</taxon>
        <taxon>Propionispora</taxon>
    </lineage>
</organism>
<dbReference type="InterPro" id="IPR050218">
    <property type="entry name" value="LptD"/>
</dbReference>
<protein>
    <submittedName>
        <fullName evidence="4">LPS-assembly protein</fullName>
    </submittedName>
</protein>
<dbReference type="InterPro" id="IPR005653">
    <property type="entry name" value="OstA-like_N"/>
</dbReference>
<dbReference type="STRING" id="112903.SAMN04490178_104174"/>
<keyword evidence="1" id="KW-0472">Membrane</keyword>